<dbReference type="SUPFAM" id="SSF48208">
    <property type="entry name" value="Six-hairpin glycosidases"/>
    <property type="match status" value="1"/>
</dbReference>
<evidence type="ECO:0000313" key="5">
    <source>
        <dbReference type="Proteomes" id="UP001319200"/>
    </source>
</evidence>
<feature type="domain" description="Alpha fucosidase A-like C-terminal" evidence="2">
    <location>
        <begin position="737"/>
        <end position="822"/>
    </location>
</feature>
<proteinExistence type="predicted"/>
<dbReference type="PIRSF" id="PIRSF007663">
    <property type="entry name" value="UCP007663"/>
    <property type="match status" value="1"/>
</dbReference>
<dbReference type="Gene3D" id="2.60.40.1180">
    <property type="entry name" value="Golgi alpha-mannosidase II"/>
    <property type="match status" value="1"/>
</dbReference>
<sequence length="862" mass="95959">MKHYNPVNLKNSIILFILIIQVIPVDGQPLKNDPALVLWYNKPASAWEEALPLGNGKTGAMVFGGAGKERLQLNDNTLWSGYPDPGNNPNGPRYLPLVRKAVNDGDYALAAVYWKKMQGPYSARYLHMADLFLDFGFADTLATNYVRSLDLATAMASVTYTYGNTKYKREMFISHPDKVLVVKLSADKKKKVSFKAALKSKLRYKTTAKADDHLVLRGKAPMHVANRESEPLQVVYDDWKGEGMNFEVHVRIKAEGGTVTKQDTVLSVTDADAVTLYLTEATSFNGFDKSPGLEGKDPSVEAMANLDAAVKKSFETLAAAHRNDYQSLFNRVTLDLGADKDAAKLPIDKRMLRLNQGKPDPQLQVLYYQFGRYLLIASSRPGSLPANLQGIWNDHVQPPWGSNYTTNINTEMNYWLAESTNLSECHEPLLSFISSLARNGAQTAKINYGINEGWCAHHNSDVWAKTSPPGGYEWDPRSQTRWSCWPMSGAWFSTHLWEHYLFTGDERFLREKAWPLMKGSAQFMLAWLVEDANGYLVTNPSTSPENTMKIEGKEFQVSMATTMDMSITKELFTACIRAAKTLGIEKDFQAKLEAAEKKLYPYHIGQYGQLQEWFRDWDDPNDKHRHLSHLFGLHPGSQITPGTTPELAAAAKQSLIHRGDVSTGWSMAWKINWWARLREGDHAYKILKDGLTYIDPTKKKAEMSGGGTYPNLFDAHPPFQIDGNFGATAGITEMLLQSHAGEIDVLPALPSVWQKGTVKGIRARGGFEADIAWENGKLKQVSLKSTLGGNCRLRTAIPVKVVEASFRNASGTSTNALTPAPLVPVYKNNTQAKLTAIEANAGYVIDFETEKGKTYTIVPLNP</sequence>
<evidence type="ECO:0000259" key="1">
    <source>
        <dbReference type="Pfam" id="PF14498"/>
    </source>
</evidence>
<evidence type="ECO:0000313" key="4">
    <source>
        <dbReference type="EMBL" id="MBT1699395.1"/>
    </source>
</evidence>
<dbReference type="InterPro" id="IPR013780">
    <property type="entry name" value="Glyco_hydro_b"/>
</dbReference>
<dbReference type="Pfam" id="PF21307">
    <property type="entry name" value="Glyco_hydro_95_C"/>
    <property type="match status" value="1"/>
</dbReference>
<keyword evidence="5" id="KW-1185">Reference proteome</keyword>
<protein>
    <submittedName>
        <fullName evidence="4">Glycoside hydrolase N-terminal domain-containing protein</fullName>
    </submittedName>
</protein>
<dbReference type="Gene3D" id="1.50.10.10">
    <property type="match status" value="1"/>
</dbReference>
<dbReference type="InterPro" id="IPR016518">
    <property type="entry name" value="Alpha-L-fucosidase"/>
</dbReference>
<dbReference type="PANTHER" id="PTHR31084">
    <property type="entry name" value="ALPHA-L-FUCOSIDASE 2"/>
    <property type="match status" value="1"/>
</dbReference>
<dbReference type="GO" id="GO:0005975">
    <property type="term" value="P:carbohydrate metabolic process"/>
    <property type="evidence" value="ECO:0007669"/>
    <property type="project" value="InterPro"/>
</dbReference>
<gene>
    <name evidence="4" type="ORF">KK083_21035</name>
</gene>
<dbReference type="InterPro" id="IPR027414">
    <property type="entry name" value="GH95_N_dom"/>
</dbReference>
<dbReference type="EMBL" id="JAHESF010000025">
    <property type="protein sequence ID" value="MBT1699395.1"/>
    <property type="molecule type" value="Genomic_DNA"/>
</dbReference>
<dbReference type="InterPro" id="IPR012341">
    <property type="entry name" value="6hp_glycosidase-like_sf"/>
</dbReference>
<feature type="domain" description="Glycosyl hydrolase family 95 N-terminal" evidence="1">
    <location>
        <begin position="38"/>
        <end position="285"/>
    </location>
</feature>
<name>A0AAP2DN34_9BACT</name>
<dbReference type="GO" id="GO:0004560">
    <property type="term" value="F:alpha-L-fucosidase activity"/>
    <property type="evidence" value="ECO:0007669"/>
    <property type="project" value="InterPro"/>
</dbReference>
<keyword evidence="4" id="KW-0378">Hydrolase</keyword>
<dbReference type="InterPro" id="IPR049053">
    <property type="entry name" value="AFCA-like_C"/>
</dbReference>
<dbReference type="Gene3D" id="2.70.98.50">
    <property type="entry name" value="putative glycoside hydrolase family protein from bacillus halodurans"/>
    <property type="match status" value="1"/>
</dbReference>
<comment type="caution">
    <text evidence="4">The sequence shown here is derived from an EMBL/GenBank/DDBJ whole genome shotgun (WGS) entry which is preliminary data.</text>
</comment>
<dbReference type="PANTHER" id="PTHR31084:SF0">
    <property type="entry name" value="ALPHA-L-FUCOSIDASE 2"/>
    <property type="match status" value="1"/>
</dbReference>
<accession>A0AAP2DN34</accession>
<organism evidence="4 5">
    <name type="scientific">Chryseosolibacter histidini</name>
    <dbReference type="NCBI Taxonomy" id="2782349"/>
    <lineage>
        <taxon>Bacteria</taxon>
        <taxon>Pseudomonadati</taxon>
        <taxon>Bacteroidota</taxon>
        <taxon>Cytophagia</taxon>
        <taxon>Cytophagales</taxon>
        <taxon>Chryseotaleaceae</taxon>
        <taxon>Chryseosolibacter</taxon>
    </lineage>
</organism>
<evidence type="ECO:0000259" key="3">
    <source>
        <dbReference type="Pfam" id="PF22124"/>
    </source>
</evidence>
<dbReference type="InterPro" id="IPR008928">
    <property type="entry name" value="6-hairpin_glycosidase_sf"/>
</dbReference>
<reference evidence="4 5" key="1">
    <citation type="submission" date="2021-05" db="EMBL/GenBank/DDBJ databases">
        <title>A Polyphasic approach of four new species of the genus Ohtaekwangia: Ohtaekwangia histidinii sp. nov., Ohtaekwangia cretensis sp. nov., Ohtaekwangia indiensis sp. nov., Ohtaekwangia reichenbachii sp. nov. from diverse environment.</title>
        <authorList>
            <person name="Octaviana S."/>
        </authorList>
    </citation>
    <scope>NUCLEOTIDE SEQUENCE [LARGE SCALE GENOMIC DNA]</scope>
    <source>
        <strain evidence="4 5">PWU4</strain>
    </source>
</reference>
<dbReference type="FunFam" id="1.50.10.10:FF:000028">
    <property type="entry name" value="Alpha-L-fucosidase 2"/>
    <property type="match status" value="1"/>
</dbReference>
<evidence type="ECO:0000259" key="2">
    <source>
        <dbReference type="Pfam" id="PF21307"/>
    </source>
</evidence>
<dbReference type="AlphaFoldDB" id="A0AAP2DN34"/>
<dbReference type="Pfam" id="PF22124">
    <property type="entry name" value="Glyco_hydro_95_cat"/>
    <property type="match status" value="1"/>
</dbReference>
<dbReference type="InterPro" id="IPR054363">
    <property type="entry name" value="GH95_cat"/>
</dbReference>
<dbReference type="Proteomes" id="UP001319200">
    <property type="component" value="Unassembled WGS sequence"/>
</dbReference>
<dbReference type="Pfam" id="PF14498">
    <property type="entry name" value="Glyco_hyd_65N_2"/>
    <property type="match status" value="1"/>
</dbReference>
<feature type="domain" description="Glycosyl hydrolase family 95 catalytic" evidence="3">
    <location>
        <begin position="313"/>
        <end position="735"/>
    </location>
</feature>